<dbReference type="PANTHER" id="PTHR12815:SF23">
    <property type="entry name" value="OUTER MEMBRANE PROTEIN ASSEMBLY FACTOR BAMA"/>
    <property type="match status" value="1"/>
</dbReference>
<gene>
    <name evidence="8 11" type="primary">bamA</name>
    <name evidence="11" type="ORF">QF118_12765</name>
</gene>
<accession>A0ABY8QFI2</accession>
<dbReference type="PIRSF" id="PIRSF006076">
    <property type="entry name" value="OM_assembly_OMP85"/>
    <property type="match status" value="1"/>
</dbReference>
<comment type="subunit">
    <text evidence="8">Part of the Bam complex.</text>
</comment>
<name>A0ABY8QFI2_9RHOB</name>
<proteinExistence type="inferred from homology"/>
<keyword evidence="2 8" id="KW-1134">Transmembrane beta strand</keyword>
<evidence type="ECO:0000256" key="6">
    <source>
        <dbReference type="ARBA" id="ARBA00023136"/>
    </source>
</evidence>
<evidence type="ECO:0000259" key="10">
    <source>
        <dbReference type="PROSITE" id="PS51779"/>
    </source>
</evidence>
<evidence type="ECO:0000256" key="1">
    <source>
        <dbReference type="ARBA" id="ARBA00004370"/>
    </source>
</evidence>
<evidence type="ECO:0000256" key="9">
    <source>
        <dbReference type="NCBIfam" id="TIGR03303"/>
    </source>
</evidence>
<sequence length="798" mass="88082">MAQVISARSTRRFLKANRVSRASRVVALAIALGAGAGAVTLPQVAYAQSFAFNAVSIEGNARIEGSTILSYAGIARGERVSAAQLNDAYQRLIGSGLFESVDLIPQGSTLVIRVVEYPTVNRINFEGNKRIKDEDLAAIVQSESRRVFSPRVAESDAQAISEAYSQQGRIAARVTPKVIKRSDNRVDLVFEVFEGGVSEIERIGFVGNGTYSDRRLRRVLETKQAGLLRAFIRKDTFIEDRIEFDKQLLNDFYASRGYVDFRVTGVNAELAEERDGYFVTFNIEEGQQFKFGEITVTSDLPDVDPELFQSVVKARPGATYSPSLVENEIARLERLAIKEGLNFVRVDPRITRNDRDLTLDVELQLTRGERIFVERIDIEGNTTTLDRVVREQFDVVEGDPFNPRAIRESAERIRALGFFETADVQAREGSTPNQVIVDVNVEEKPTGALSFGGSYSSTDGFGASIAFSERNFLGRGQTFSFAIQTASSSNRYSLAFIEPRFLGRDVAFGIGLNYSETSLLSAYYNTAEGTFQPTITFPLSENSALQLRYTLRYSDLRDLDQTNVYNPAAPDPDATIGEIIGAEGTLGERFDSSLGYTFSYDTRRTGLNPNAGVLLEFGQDFGGLGGDTNFVRTKARAVAQTKIMNEEVTLRASFEGGALHYSKGSSRVNDRFVIGPNVMRGFEYGGMGPREYIPGTDVNDKLGGNFYAVASFEAEFPLGLPEEYGISGGVFYDIGSVWGLDSSTANVLYEDFSARHVVGVSVFWDSFIGPLRLNFSEAIKKEKRDVPLNFNLTVSTEF</sequence>
<organism evidence="11 12">
    <name type="scientific">Tropicibacter oceani</name>
    <dbReference type="NCBI Taxonomy" id="3058420"/>
    <lineage>
        <taxon>Bacteria</taxon>
        <taxon>Pseudomonadati</taxon>
        <taxon>Pseudomonadota</taxon>
        <taxon>Alphaproteobacteria</taxon>
        <taxon>Rhodobacterales</taxon>
        <taxon>Roseobacteraceae</taxon>
        <taxon>Tropicibacter</taxon>
    </lineage>
</organism>
<dbReference type="Pfam" id="PF07244">
    <property type="entry name" value="POTRA"/>
    <property type="match status" value="4"/>
</dbReference>
<dbReference type="InterPro" id="IPR039910">
    <property type="entry name" value="D15-like"/>
</dbReference>
<evidence type="ECO:0000256" key="5">
    <source>
        <dbReference type="ARBA" id="ARBA00022737"/>
    </source>
</evidence>
<comment type="similarity">
    <text evidence="8">Belongs to the BamA family.</text>
</comment>
<keyword evidence="5 8" id="KW-0677">Repeat</keyword>
<dbReference type="InterPro" id="IPR023707">
    <property type="entry name" value="OM_assembly_BamA"/>
</dbReference>
<evidence type="ECO:0000256" key="8">
    <source>
        <dbReference type="HAMAP-Rule" id="MF_01430"/>
    </source>
</evidence>
<dbReference type="InterPro" id="IPR000184">
    <property type="entry name" value="Bac_surfAg_D15"/>
</dbReference>
<evidence type="ECO:0000256" key="2">
    <source>
        <dbReference type="ARBA" id="ARBA00022452"/>
    </source>
</evidence>
<comment type="function">
    <text evidence="8">Part of the outer membrane protein assembly complex, which is involved in assembly and insertion of beta-barrel proteins into the outer membrane.</text>
</comment>
<dbReference type="InterPro" id="IPR010827">
    <property type="entry name" value="BamA/TamA_POTRA"/>
</dbReference>
<dbReference type="Pfam" id="PF01103">
    <property type="entry name" value="Omp85"/>
    <property type="match status" value="1"/>
</dbReference>
<evidence type="ECO:0000256" key="4">
    <source>
        <dbReference type="ARBA" id="ARBA00022729"/>
    </source>
</evidence>
<keyword evidence="7 8" id="KW-0998">Cell outer membrane</keyword>
<comment type="subcellular location">
    <subcellularLocation>
        <location evidence="8">Cell outer membrane</location>
    </subcellularLocation>
    <subcellularLocation>
        <location evidence="1">Membrane</location>
    </subcellularLocation>
</comment>
<dbReference type="InterPro" id="IPR034746">
    <property type="entry name" value="POTRA"/>
</dbReference>
<dbReference type="HAMAP" id="MF_01430">
    <property type="entry name" value="OM_assembly_BamA"/>
    <property type="match status" value="1"/>
</dbReference>
<keyword evidence="6 8" id="KW-0472">Membrane</keyword>
<dbReference type="PANTHER" id="PTHR12815">
    <property type="entry name" value="SORTING AND ASSEMBLY MACHINERY SAMM50 PROTEIN FAMILY MEMBER"/>
    <property type="match status" value="1"/>
</dbReference>
<feature type="domain" description="POTRA" evidence="10">
    <location>
        <begin position="371"/>
        <end position="444"/>
    </location>
</feature>
<evidence type="ECO:0000256" key="3">
    <source>
        <dbReference type="ARBA" id="ARBA00022692"/>
    </source>
</evidence>
<dbReference type="Gene3D" id="3.10.20.310">
    <property type="entry name" value="membrane protein fhac"/>
    <property type="match status" value="5"/>
</dbReference>
<dbReference type="RefSeq" id="WP_282299436.1">
    <property type="nucleotide sequence ID" value="NZ_CP124616.1"/>
</dbReference>
<evidence type="ECO:0000256" key="7">
    <source>
        <dbReference type="ARBA" id="ARBA00023237"/>
    </source>
</evidence>
<reference evidence="11 12" key="1">
    <citation type="submission" date="2023-05" db="EMBL/GenBank/DDBJ databases">
        <title>YMD87, complete Genome.</title>
        <authorList>
            <person name="Zhang J."/>
            <person name="Xu X."/>
        </authorList>
    </citation>
    <scope>NUCLEOTIDE SEQUENCE [LARGE SCALE GENOMIC DNA]</scope>
    <source>
        <strain evidence="11 12">YMD87</strain>
    </source>
</reference>
<dbReference type="PROSITE" id="PS51779">
    <property type="entry name" value="POTRA"/>
    <property type="match status" value="3"/>
</dbReference>
<dbReference type="EMBL" id="CP124616">
    <property type="protein sequence ID" value="WGW02806.1"/>
    <property type="molecule type" value="Genomic_DNA"/>
</dbReference>
<evidence type="ECO:0000313" key="11">
    <source>
        <dbReference type="EMBL" id="WGW02806.1"/>
    </source>
</evidence>
<keyword evidence="4 8" id="KW-0732">Signal</keyword>
<dbReference type="Proteomes" id="UP001241605">
    <property type="component" value="Chromosome"/>
</dbReference>
<dbReference type="NCBIfam" id="TIGR03303">
    <property type="entry name" value="OM_YaeT"/>
    <property type="match status" value="1"/>
</dbReference>
<feature type="domain" description="POTRA" evidence="10">
    <location>
        <begin position="50"/>
        <end position="117"/>
    </location>
</feature>
<evidence type="ECO:0000313" key="12">
    <source>
        <dbReference type="Proteomes" id="UP001241605"/>
    </source>
</evidence>
<dbReference type="Gene3D" id="2.40.160.50">
    <property type="entry name" value="membrane protein fhac: a member of the omp85/tpsb transporter family"/>
    <property type="match status" value="1"/>
</dbReference>
<feature type="domain" description="POTRA" evidence="10">
    <location>
        <begin position="118"/>
        <end position="195"/>
    </location>
</feature>
<keyword evidence="12" id="KW-1185">Reference proteome</keyword>
<keyword evidence="3 8" id="KW-0812">Transmembrane</keyword>
<protein>
    <recommendedName>
        <fullName evidence="8 9">Outer membrane protein assembly factor BamA</fullName>
    </recommendedName>
</protein>